<dbReference type="Pfam" id="PF00072">
    <property type="entry name" value="Response_reg"/>
    <property type="match status" value="1"/>
</dbReference>
<evidence type="ECO:0000313" key="4">
    <source>
        <dbReference type="EMBL" id="QDS96714.1"/>
    </source>
</evidence>
<evidence type="ECO:0000259" key="3">
    <source>
        <dbReference type="PROSITE" id="PS50110"/>
    </source>
</evidence>
<keyword evidence="5" id="KW-1185">Reference proteome</keyword>
<feature type="domain" description="Response regulatory" evidence="3">
    <location>
        <begin position="4"/>
        <end position="123"/>
    </location>
</feature>
<evidence type="ECO:0000313" key="5">
    <source>
        <dbReference type="Proteomes" id="UP000320672"/>
    </source>
</evidence>
<name>A0A517MPB8_9BACT</name>
<proteinExistence type="predicted"/>
<dbReference type="InterPro" id="IPR011006">
    <property type="entry name" value="CheY-like_superfamily"/>
</dbReference>
<dbReference type="KEGG" id="rml:FF011L_55260"/>
<dbReference type="Gene3D" id="3.40.50.2300">
    <property type="match status" value="1"/>
</dbReference>
<dbReference type="RefSeq" id="WP_145354803.1">
    <property type="nucleotide sequence ID" value="NZ_CP036262.1"/>
</dbReference>
<keyword evidence="1" id="KW-0597">Phosphoprotein</keyword>
<dbReference type="InterPro" id="IPR001789">
    <property type="entry name" value="Sig_transdc_resp-reg_receiver"/>
</dbReference>
<dbReference type="EMBL" id="CP036262">
    <property type="protein sequence ID" value="QDS96714.1"/>
    <property type="molecule type" value="Genomic_DNA"/>
</dbReference>
<dbReference type="SUPFAM" id="SSF52172">
    <property type="entry name" value="CheY-like"/>
    <property type="match status" value="1"/>
</dbReference>
<dbReference type="AlphaFoldDB" id="A0A517MPB8"/>
<dbReference type="GO" id="GO:0000160">
    <property type="term" value="P:phosphorelay signal transduction system"/>
    <property type="evidence" value="ECO:0007669"/>
    <property type="project" value="InterPro"/>
</dbReference>
<dbReference type="InterPro" id="IPR050595">
    <property type="entry name" value="Bact_response_regulator"/>
</dbReference>
<protein>
    <submittedName>
        <fullName evidence="4">Chemotaxis regulatory protein CheY</fullName>
    </submittedName>
</protein>
<dbReference type="Proteomes" id="UP000320672">
    <property type="component" value="Chromosome"/>
</dbReference>
<reference evidence="4 5" key="1">
    <citation type="submission" date="2019-02" db="EMBL/GenBank/DDBJ databases">
        <title>Deep-cultivation of Planctomycetes and their phenomic and genomic characterization uncovers novel biology.</title>
        <authorList>
            <person name="Wiegand S."/>
            <person name="Jogler M."/>
            <person name="Boedeker C."/>
            <person name="Pinto D."/>
            <person name="Vollmers J."/>
            <person name="Rivas-Marin E."/>
            <person name="Kohn T."/>
            <person name="Peeters S.H."/>
            <person name="Heuer A."/>
            <person name="Rast P."/>
            <person name="Oberbeckmann S."/>
            <person name="Bunk B."/>
            <person name="Jeske O."/>
            <person name="Meyerdierks A."/>
            <person name="Storesund J.E."/>
            <person name="Kallscheuer N."/>
            <person name="Luecker S."/>
            <person name="Lage O.M."/>
            <person name="Pohl T."/>
            <person name="Merkel B.J."/>
            <person name="Hornburger P."/>
            <person name="Mueller R.-W."/>
            <person name="Bruemmer F."/>
            <person name="Labrenz M."/>
            <person name="Spormann A.M."/>
            <person name="Op den Camp H."/>
            <person name="Overmann J."/>
            <person name="Amann R."/>
            <person name="Jetten M.S.M."/>
            <person name="Mascher T."/>
            <person name="Medema M.H."/>
            <person name="Devos D.P."/>
            <person name="Kaster A.-K."/>
            <person name="Ovreas L."/>
            <person name="Rohde M."/>
            <person name="Galperin M.Y."/>
            <person name="Jogler C."/>
        </authorList>
    </citation>
    <scope>NUCLEOTIDE SEQUENCE [LARGE SCALE GENOMIC DNA]</scope>
    <source>
        <strain evidence="4 5">FF011L</strain>
    </source>
</reference>
<gene>
    <name evidence="4" type="ORF">FF011L_55260</name>
</gene>
<organism evidence="4 5">
    <name type="scientific">Roseimaritima multifibrata</name>
    <dbReference type="NCBI Taxonomy" id="1930274"/>
    <lineage>
        <taxon>Bacteria</taxon>
        <taxon>Pseudomonadati</taxon>
        <taxon>Planctomycetota</taxon>
        <taxon>Planctomycetia</taxon>
        <taxon>Pirellulales</taxon>
        <taxon>Pirellulaceae</taxon>
        <taxon>Roseimaritima</taxon>
    </lineage>
</organism>
<dbReference type="OrthoDB" id="279132at2"/>
<dbReference type="PANTHER" id="PTHR44591:SF23">
    <property type="entry name" value="CHEY SUBFAMILY"/>
    <property type="match status" value="1"/>
</dbReference>
<dbReference type="PANTHER" id="PTHR44591">
    <property type="entry name" value="STRESS RESPONSE REGULATOR PROTEIN 1"/>
    <property type="match status" value="1"/>
</dbReference>
<evidence type="ECO:0000256" key="2">
    <source>
        <dbReference type="PROSITE-ProRule" id="PRU00169"/>
    </source>
</evidence>
<accession>A0A517MPB8</accession>
<sequence>MTKTVVDCGNCSPDFNSISSMLKSSYSVQVLQTNGAEDTLKVLRSQRVDLVTVNRKLDQDYSDGIEVIRQIKADSEIASIPVMLVTNHAEHQEAAIAEGAIYGFGKLALQAPETHQRLKEVLG</sequence>
<evidence type="ECO:0000256" key="1">
    <source>
        <dbReference type="ARBA" id="ARBA00022553"/>
    </source>
</evidence>
<dbReference type="PROSITE" id="PS50110">
    <property type="entry name" value="RESPONSE_REGULATORY"/>
    <property type="match status" value="1"/>
</dbReference>
<comment type="caution">
    <text evidence="2">Lacks conserved residue(s) required for the propagation of feature annotation.</text>
</comment>